<dbReference type="GO" id="GO:0046983">
    <property type="term" value="F:protein dimerization activity"/>
    <property type="evidence" value="ECO:0007669"/>
    <property type="project" value="InterPro"/>
</dbReference>
<keyword evidence="2" id="KW-0418">Kinase</keyword>
<dbReference type="Pfam" id="PF01590">
    <property type="entry name" value="GAF"/>
    <property type="match status" value="1"/>
</dbReference>
<evidence type="ECO:0000313" key="6">
    <source>
        <dbReference type="EMBL" id="CAB5037095.1"/>
    </source>
</evidence>
<dbReference type="Gene3D" id="1.20.5.1930">
    <property type="match status" value="1"/>
</dbReference>
<dbReference type="GO" id="GO:0016020">
    <property type="term" value="C:membrane"/>
    <property type="evidence" value="ECO:0007669"/>
    <property type="project" value="InterPro"/>
</dbReference>
<gene>
    <name evidence="5" type="ORF">UFOPK3495_01058</name>
    <name evidence="6" type="ORF">UFOPK4237_00578</name>
</gene>
<dbReference type="CDD" id="cd16917">
    <property type="entry name" value="HATPase_UhpB-NarQ-NarX-like"/>
    <property type="match status" value="1"/>
</dbReference>
<dbReference type="EMBL" id="CAFBMC010000056">
    <property type="protein sequence ID" value="CAB4902749.1"/>
    <property type="molecule type" value="Genomic_DNA"/>
</dbReference>
<dbReference type="GO" id="GO:0000155">
    <property type="term" value="F:phosphorelay sensor kinase activity"/>
    <property type="evidence" value="ECO:0007669"/>
    <property type="project" value="InterPro"/>
</dbReference>
<evidence type="ECO:0000259" key="3">
    <source>
        <dbReference type="SMART" id="SM00065"/>
    </source>
</evidence>
<evidence type="ECO:0000259" key="4">
    <source>
        <dbReference type="SMART" id="SM00387"/>
    </source>
</evidence>
<dbReference type="InterPro" id="IPR003018">
    <property type="entry name" value="GAF"/>
</dbReference>
<dbReference type="PANTHER" id="PTHR24421:SF56">
    <property type="entry name" value="OXYGEN SENSOR HISTIDINE KINASE RESPONSE REGULATOR DOST"/>
    <property type="match status" value="1"/>
</dbReference>
<dbReference type="EMBL" id="CAFBPZ010000026">
    <property type="protein sequence ID" value="CAB5037095.1"/>
    <property type="molecule type" value="Genomic_DNA"/>
</dbReference>
<feature type="domain" description="GAF" evidence="3">
    <location>
        <begin position="193"/>
        <end position="362"/>
    </location>
</feature>
<accession>A0A6J7S749</accession>
<name>A0A6J7S749_9ZZZZ</name>
<dbReference type="SUPFAM" id="SSF55781">
    <property type="entry name" value="GAF domain-like"/>
    <property type="match status" value="2"/>
</dbReference>
<dbReference type="InterPro" id="IPR029016">
    <property type="entry name" value="GAF-like_dom_sf"/>
</dbReference>
<feature type="domain" description="Histidine kinase/HSP90-like ATPase" evidence="4">
    <location>
        <begin position="475"/>
        <end position="567"/>
    </location>
</feature>
<feature type="domain" description="GAF" evidence="3">
    <location>
        <begin position="25"/>
        <end position="172"/>
    </location>
</feature>
<dbReference type="InterPro" id="IPR036890">
    <property type="entry name" value="HATPase_C_sf"/>
</dbReference>
<dbReference type="Gene3D" id="3.30.450.40">
    <property type="match status" value="2"/>
</dbReference>
<dbReference type="Gene3D" id="3.30.565.10">
    <property type="entry name" value="Histidine kinase-like ATPase, C-terminal domain"/>
    <property type="match status" value="1"/>
</dbReference>
<dbReference type="InterPro" id="IPR003594">
    <property type="entry name" value="HATPase_dom"/>
</dbReference>
<dbReference type="Pfam" id="PF13185">
    <property type="entry name" value="GAF_2"/>
    <property type="match status" value="1"/>
</dbReference>
<sequence length="567" mass="61162">MMDAVKRERDFGLFSAFVGIAGGLELSSTLRRIVQAAVDLTSATYGALGVLGPDGQVTDFINVGMDHDTVALLGTPPQGRGILGLLIDEPVAIRLNDLSEHPASVGFPAGHPPMHSFLGVPVRVRGEAFGNLYLTEKHGGEYFTEEDEQLVAALAAAAAVAIENARLYESSRRREEWQQAVANIATTVLSSSDGEQIIPLIAMHARTIAGADACVVAIPDSLGNLIVEVVDEYDPYKIFRSPDPRWAMQRNRPRTMRSEAFKALSSSWIGQEIPVDSILNKVMAQGEVVKQKVAVLDIDQPRTFGSVVAIPMLHEEQAIAVFALIWDIDVESPNQDALDAVETFAAQAALTLVLAEAQHEHERLALYEDRDRIARDLHDLVIQRLFATGMSLQGAMRLGTLEPAVEARISHAVDALDETIREIRQTIFALHEPKTGPSSGVRGRVLRETELSAALLGFQPALRFIGPVDSAMSAGLSEHLMAVLREALSNVMKHAEAGHIEVKVEVDATSVVLTVTDDGVGIDIDGVTGISGISNLYSRAQDVDGSCSLERVDESGGTRLIWSAPLD</sequence>
<dbReference type="SMART" id="SM00387">
    <property type="entry name" value="HATPase_c"/>
    <property type="match status" value="1"/>
</dbReference>
<proteinExistence type="predicted"/>
<protein>
    <submittedName>
        <fullName evidence="6">Unannotated protein</fullName>
    </submittedName>
</protein>
<dbReference type="SMART" id="SM00065">
    <property type="entry name" value="GAF"/>
    <property type="match status" value="2"/>
</dbReference>
<dbReference type="Pfam" id="PF02518">
    <property type="entry name" value="HATPase_c"/>
    <property type="match status" value="1"/>
</dbReference>
<dbReference type="InterPro" id="IPR050482">
    <property type="entry name" value="Sensor_HK_TwoCompSys"/>
</dbReference>
<dbReference type="AlphaFoldDB" id="A0A6J7S749"/>
<evidence type="ECO:0000256" key="1">
    <source>
        <dbReference type="ARBA" id="ARBA00022679"/>
    </source>
</evidence>
<dbReference type="SUPFAM" id="SSF55874">
    <property type="entry name" value="ATPase domain of HSP90 chaperone/DNA topoisomerase II/histidine kinase"/>
    <property type="match status" value="1"/>
</dbReference>
<organism evidence="6">
    <name type="scientific">freshwater metagenome</name>
    <dbReference type="NCBI Taxonomy" id="449393"/>
    <lineage>
        <taxon>unclassified sequences</taxon>
        <taxon>metagenomes</taxon>
        <taxon>ecological metagenomes</taxon>
    </lineage>
</organism>
<evidence type="ECO:0000313" key="5">
    <source>
        <dbReference type="EMBL" id="CAB4902749.1"/>
    </source>
</evidence>
<dbReference type="InterPro" id="IPR011712">
    <property type="entry name" value="Sig_transdc_His_kin_sub3_dim/P"/>
</dbReference>
<dbReference type="PANTHER" id="PTHR24421">
    <property type="entry name" value="NITRATE/NITRITE SENSOR PROTEIN NARX-RELATED"/>
    <property type="match status" value="1"/>
</dbReference>
<dbReference type="Pfam" id="PF07730">
    <property type="entry name" value="HisKA_3"/>
    <property type="match status" value="1"/>
</dbReference>
<reference evidence="6" key="1">
    <citation type="submission" date="2020-05" db="EMBL/GenBank/DDBJ databases">
        <authorList>
            <person name="Chiriac C."/>
            <person name="Salcher M."/>
            <person name="Ghai R."/>
            <person name="Kavagutti S V."/>
        </authorList>
    </citation>
    <scope>NUCLEOTIDE SEQUENCE</scope>
</reference>
<evidence type="ECO:0000256" key="2">
    <source>
        <dbReference type="ARBA" id="ARBA00022777"/>
    </source>
</evidence>
<keyword evidence="1" id="KW-0808">Transferase</keyword>